<dbReference type="Pfam" id="PF09600">
    <property type="entry name" value="Cyd_oper_YbgE"/>
    <property type="match status" value="1"/>
</dbReference>
<dbReference type="EMBL" id="RCHE01000023">
    <property type="protein sequence ID" value="RLL44027.1"/>
    <property type="molecule type" value="Genomic_DNA"/>
</dbReference>
<dbReference type="Proteomes" id="UP000281084">
    <property type="component" value="Unassembled WGS sequence"/>
</dbReference>
<evidence type="ECO:0000313" key="2">
    <source>
        <dbReference type="EMBL" id="RKG50063.1"/>
    </source>
</evidence>
<reference evidence="2 7" key="2">
    <citation type="submission" date="2018-09" db="EMBL/GenBank/DDBJ databases">
        <title>The draft genome of Acinetobacter spp. strains.</title>
        <authorList>
            <person name="Qin J."/>
            <person name="Feng Y."/>
            <person name="Zong Z."/>
        </authorList>
    </citation>
    <scope>NUCLEOTIDE SEQUENCE [LARGE SCALE GENOMIC DNA]</scope>
    <source>
        <strain evidence="2 7">WCHAc060002</strain>
    </source>
</reference>
<reference evidence="5 6" key="1">
    <citation type="submission" date="2018-09" db="EMBL/GenBank/DDBJ databases">
        <title>The draft genome of Acinetobacter sp. strains.</title>
        <authorList>
            <person name="Qin J."/>
            <person name="Feng Y."/>
            <person name="Zong Z."/>
        </authorList>
    </citation>
    <scope>NUCLEOTIDE SEQUENCE [LARGE SCALE GENOMIC DNA]</scope>
    <source>
        <strain evidence="4 6">WCHAc060001</strain>
        <strain evidence="3 5">WCHAc060003</strain>
    </source>
</reference>
<evidence type="ECO:0000313" key="4">
    <source>
        <dbReference type="EMBL" id="RLL44027.1"/>
    </source>
</evidence>
<evidence type="ECO:0000256" key="1">
    <source>
        <dbReference type="SAM" id="Phobius"/>
    </source>
</evidence>
<dbReference type="Proteomes" id="UP000267166">
    <property type="component" value="Unassembled WGS sequence"/>
</dbReference>
<keyword evidence="1" id="KW-0472">Membrane</keyword>
<evidence type="ECO:0000313" key="7">
    <source>
        <dbReference type="Proteomes" id="UP000281084"/>
    </source>
</evidence>
<keyword evidence="6" id="KW-1185">Reference proteome</keyword>
<feature type="transmembrane region" description="Helical" evidence="1">
    <location>
        <begin position="79"/>
        <end position="97"/>
    </location>
</feature>
<organism evidence="2 7">
    <name type="scientific">Acinetobacter cumulans</name>
    <dbReference type="NCBI Taxonomy" id="2136182"/>
    <lineage>
        <taxon>Bacteria</taxon>
        <taxon>Pseudomonadati</taxon>
        <taxon>Pseudomonadota</taxon>
        <taxon>Gammaproteobacteria</taxon>
        <taxon>Moraxellales</taxon>
        <taxon>Moraxellaceae</taxon>
        <taxon>Acinetobacter</taxon>
    </lineage>
</organism>
<proteinExistence type="predicted"/>
<accession>A0A3A8GAR0</accession>
<keyword evidence="1" id="KW-0812">Transmembrane</keyword>
<dbReference type="InterPro" id="IPR011846">
    <property type="entry name" value="Cyd_oper_YbgE"/>
</dbReference>
<protein>
    <submittedName>
        <fullName evidence="2">Cytochrome bd biosynthesis protein</fullName>
    </submittedName>
</protein>
<sequence>MTDVAIEKPVVEKKPNKFAMLISCLLAFPLAAVLLVHPAAMLDDNGGYSHRALMMVMIGISGGFVHGVGFVPKHWFWKWLFSPYIAWPLMLWGYYTWFLA</sequence>
<gene>
    <name evidence="2" type="ORF">D7V64_13090</name>
    <name evidence="4" type="ORF">D9K79_10450</name>
    <name evidence="3" type="ORF">D9K80_04860</name>
</gene>
<feature type="transmembrane region" description="Helical" evidence="1">
    <location>
        <begin position="52"/>
        <end position="72"/>
    </location>
</feature>
<comment type="caution">
    <text evidence="2">The sequence shown here is derived from an EMBL/GenBank/DDBJ whole genome shotgun (WGS) entry which is preliminary data.</text>
</comment>
<evidence type="ECO:0000313" key="3">
    <source>
        <dbReference type="EMBL" id="RLL36826.1"/>
    </source>
</evidence>
<evidence type="ECO:0000313" key="5">
    <source>
        <dbReference type="Proteomes" id="UP000267166"/>
    </source>
</evidence>
<dbReference type="Proteomes" id="UP000273105">
    <property type="component" value="Unassembled WGS sequence"/>
</dbReference>
<keyword evidence="1" id="KW-1133">Transmembrane helix</keyword>
<dbReference type="EMBL" id="RCHD01000008">
    <property type="protein sequence ID" value="RLL36826.1"/>
    <property type="molecule type" value="Genomic_DNA"/>
</dbReference>
<feature type="transmembrane region" description="Helical" evidence="1">
    <location>
        <begin position="18"/>
        <end position="40"/>
    </location>
</feature>
<dbReference type="AlphaFoldDB" id="A0A3A8GAR0"/>
<dbReference type="EMBL" id="RAXZ01000021">
    <property type="protein sequence ID" value="RKG50063.1"/>
    <property type="molecule type" value="Genomic_DNA"/>
</dbReference>
<evidence type="ECO:0000313" key="6">
    <source>
        <dbReference type="Proteomes" id="UP000273105"/>
    </source>
</evidence>
<dbReference type="RefSeq" id="WP_106985015.1">
    <property type="nucleotide sequence ID" value="NZ_CP035934.2"/>
</dbReference>
<name>A0A3A8GAR0_9GAMM</name>
<accession>A0A498D008</accession>